<name>A0AAV6HIS2_9ERIC</name>
<evidence type="ECO:0008006" key="5">
    <source>
        <dbReference type="Google" id="ProtNLM"/>
    </source>
</evidence>
<protein>
    <recommendedName>
        <fullName evidence="5">Pentatricopeptide repeat-containing protein</fullName>
    </recommendedName>
</protein>
<dbReference type="GO" id="GO:0003723">
    <property type="term" value="F:RNA binding"/>
    <property type="evidence" value="ECO:0007669"/>
    <property type="project" value="InterPro"/>
</dbReference>
<dbReference type="InterPro" id="IPR002885">
    <property type="entry name" value="PPR_rpt"/>
</dbReference>
<dbReference type="PANTHER" id="PTHR47926">
    <property type="entry name" value="PENTATRICOPEPTIDE REPEAT-CONTAINING PROTEIN"/>
    <property type="match status" value="1"/>
</dbReference>
<dbReference type="EMBL" id="JACTNZ010000036">
    <property type="protein sequence ID" value="KAG5512846.1"/>
    <property type="molecule type" value="Genomic_DNA"/>
</dbReference>
<dbReference type="Gene3D" id="1.25.40.10">
    <property type="entry name" value="Tetratricopeptide repeat domain"/>
    <property type="match status" value="2"/>
</dbReference>
<dbReference type="Proteomes" id="UP000823749">
    <property type="component" value="Unassembled WGS sequence"/>
</dbReference>
<keyword evidence="1" id="KW-0677">Repeat</keyword>
<dbReference type="InterPro" id="IPR046960">
    <property type="entry name" value="PPR_At4g14850-like_plant"/>
</dbReference>
<evidence type="ECO:0000313" key="3">
    <source>
        <dbReference type="EMBL" id="KAG5512846.1"/>
    </source>
</evidence>
<dbReference type="AlphaFoldDB" id="A0AAV6HIS2"/>
<feature type="repeat" description="PPR" evidence="2">
    <location>
        <begin position="165"/>
        <end position="199"/>
    </location>
</feature>
<evidence type="ECO:0000256" key="2">
    <source>
        <dbReference type="PROSITE-ProRule" id="PRU00708"/>
    </source>
</evidence>
<accession>A0AAV6HIS2</accession>
<comment type="caution">
    <text evidence="3">The sequence shown here is derived from an EMBL/GenBank/DDBJ whole genome shotgun (WGS) entry which is preliminary data.</text>
</comment>
<proteinExistence type="predicted"/>
<evidence type="ECO:0000313" key="4">
    <source>
        <dbReference type="Proteomes" id="UP000823749"/>
    </source>
</evidence>
<keyword evidence="4" id="KW-1185">Reference proteome</keyword>
<dbReference type="PROSITE" id="PS51375">
    <property type="entry name" value="PPR"/>
    <property type="match status" value="1"/>
</dbReference>
<gene>
    <name evidence="3" type="ORF">RHGRI_038673</name>
</gene>
<organism evidence="3 4">
    <name type="scientific">Rhododendron griersonianum</name>
    <dbReference type="NCBI Taxonomy" id="479676"/>
    <lineage>
        <taxon>Eukaryota</taxon>
        <taxon>Viridiplantae</taxon>
        <taxon>Streptophyta</taxon>
        <taxon>Embryophyta</taxon>
        <taxon>Tracheophyta</taxon>
        <taxon>Spermatophyta</taxon>
        <taxon>Magnoliopsida</taxon>
        <taxon>eudicotyledons</taxon>
        <taxon>Gunneridae</taxon>
        <taxon>Pentapetalae</taxon>
        <taxon>asterids</taxon>
        <taxon>Ericales</taxon>
        <taxon>Ericaceae</taxon>
        <taxon>Ericoideae</taxon>
        <taxon>Rhodoreae</taxon>
        <taxon>Rhododendron</taxon>
    </lineage>
</organism>
<sequence length="372" mass="42000">MRYPPPGYYKVLVFATRFLIPIRINYSVAASCDEESNPEAPIVIERNVVSLGLITDGYSRDGLSFDCDMRRWCEAEWVYLGYCLERRRKPQSFLPNGHKGIRPNQFILASLVSATTDLGDQAYGESIHACICNYGFEYDNFTNNALLVMYMKLGSVQKGCISYRDLASWNALLSGFDDDVTSHQGPRMFKQMLVEGFKPDMYTLLQHLRNFTCLSDVKFGKQVYAHIVKYDSRDMWELLSSTWLLIASVRCKKKALKPNEFALSSCLSGCSDLAIQETRKQFDSLALKLGMARATHVASALVNMCSSACSHIGFVEEGKNLFNSLNKVYGITPTTEHYACMVSILCRAGKFHDVQNFIEEMKLAREANQGRA</sequence>
<reference evidence="3" key="1">
    <citation type="submission" date="2020-08" db="EMBL/GenBank/DDBJ databases">
        <title>Plant Genome Project.</title>
        <authorList>
            <person name="Zhang R.-G."/>
        </authorList>
    </citation>
    <scope>NUCLEOTIDE SEQUENCE</scope>
    <source>
        <strain evidence="3">WSP0</strain>
        <tissue evidence="3">Leaf</tissue>
    </source>
</reference>
<dbReference type="GO" id="GO:0009451">
    <property type="term" value="P:RNA modification"/>
    <property type="evidence" value="ECO:0007669"/>
    <property type="project" value="InterPro"/>
</dbReference>
<dbReference type="InterPro" id="IPR011990">
    <property type="entry name" value="TPR-like_helical_dom_sf"/>
</dbReference>
<evidence type="ECO:0000256" key="1">
    <source>
        <dbReference type="ARBA" id="ARBA00022737"/>
    </source>
</evidence>